<dbReference type="Proteomes" id="UP000595074">
    <property type="component" value="Chromosome"/>
</dbReference>
<gene>
    <name evidence="8" type="ORF">IMZ28_06410</name>
</gene>
<dbReference type="CDD" id="cd01335">
    <property type="entry name" value="Radical_SAM"/>
    <property type="match status" value="1"/>
</dbReference>
<keyword evidence="4" id="KW-0479">Metal-binding</keyword>
<dbReference type="SUPFAM" id="SSF102114">
    <property type="entry name" value="Radical SAM enzymes"/>
    <property type="match status" value="1"/>
</dbReference>
<evidence type="ECO:0000259" key="7">
    <source>
        <dbReference type="PROSITE" id="PS51918"/>
    </source>
</evidence>
<dbReference type="GO" id="GO:0046872">
    <property type="term" value="F:metal ion binding"/>
    <property type="evidence" value="ECO:0007669"/>
    <property type="project" value="UniProtKB-KW"/>
</dbReference>
<dbReference type="InterPro" id="IPR058240">
    <property type="entry name" value="rSAM_sf"/>
</dbReference>
<evidence type="ECO:0000256" key="2">
    <source>
        <dbReference type="ARBA" id="ARBA00022485"/>
    </source>
</evidence>
<sequence>MKFYRIYIELTNLCGLSCSFCPTKLQPSMKMDLPFFRSVISQARHYTGEIACHVMGDPLTQSNLSDYLDIIHKYGLQAILTTSGYFLKKHSFDTLFHPCVKQINISLNSYNKNDTAITFEQYIMPVLALCREKLKREEESFINLRVWNLDNRMSEKTFNSKLFTKLSDAFDTPLSLEEIYSERPKTIRLGNKIRIHFDDYFEWPSLDNPVYGDGTCQGLQSHIGILADGRVVPCCLDGDGVIELGNLHESSLEEILQADRSVAMIEGFKKGKAVEELCQKCSYKERFSDKLT</sequence>
<keyword evidence="9" id="KW-1185">Reference proteome</keyword>
<dbReference type="PROSITE" id="PS51918">
    <property type="entry name" value="RADICAL_SAM"/>
    <property type="match status" value="1"/>
</dbReference>
<dbReference type="AlphaFoldDB" id="A0A7M1S6F1"/>
<evidence type="ECO:0000313" key="9">
    <source>
        <dbReference type="Proteomes" id="UP000595074"/>
    </source>
</evidence>
<evidence type="ECO:0000256" key="3">
    <source>
        <dbReference type="ARBA" id="ARBA00022691"/>
    </source>
</evidence>
<comment type="cofactor">
    <cofactor evidence="1">
        <name>[4Fe-4S] cluster</name>
        <dbReference type="ChEBI" id="CHEBI:49883"/>
    </cofactor>
</comment>
<evidence type="ECO:0000256" key="6">
    <source>
        <dbReference type="ARBA" id="ARBA00023014"/>
    </source>
</evidence>
<dbReference type="PANTHER" id="PTHR43787">
    <property type="entry name" value="FEMO COFACTOR BIOSYNTHESIS PROTEIN NIFB-RELATED"/>
    <property type="match status" value="1"/>
</dbReference>
<keyword evidence="3" id="KW-0949">S-adenosyl-L-methionine</keyword>
<protein>
    <submittedName>
        <fullName evidence="8">SPASM domain-containing protein</fullName>
    </submittedName>
</protein>
<dbReference type="Gene3D" id="3.20.20.70">
    <property type="entry name" value="Aldolase class I"/>
    <property type="match status" value="1"/>
</dbReference>
<dbReference type="EMBL" id="CP063164">
    <property type="protein sequence ID" value="QOR62995.1"/>
    <property type="molecule type" value="Genomic_DNA"/>
</dbReference>
<dbReference type="InterPro" id="IPR023885">
    <property type="entry name" value="4Fe4S-binding_SPASM_dom"/>
</dbReference>
<name>A0A7M1S6F1_9BACT</name>
<keyword evidence="5" id="KW-0408">Iron</keyword>
<evidence type="ECO:0000256" key="1">
    <source>
        <dbReference type="ARBA" id="ARBA00001966"/>
    </source>
</evidence>
<dbReference type="InterPro" id="IPR013785">
    <property type="entry name" value="Aldolase_TIM"/>
</dbReference>
<dbReference type="KEGG" id="sinu:IMZ28_06410"/>
<keyword evidence="6" id="KW-0411">Iron-sulfur</keyword>
<dbReference type="GO" id="GO:0003824">
    <property type="term" value="F:catalytic activity"/>
    <property type="evidence" value="ECO:0007669"/>
    <property type="project" value="InterPro"/>
</dbReference>
<reference evidence="8 9" key="1">
    <citation type="submission" date="2020-10" db="EMBL/GenBank/DDBJ databases">
        <title>The genome of sulfurovum sp.</title>
        <authorList>
            <person name="Xie S."/>
            <person name="Shao Z."/>
            <person name="Jiang L."/>
        </authorList>
    </citation>
    <scope>NUCLEOTIDE SEQUENCE [LARGE SCALE GENOMIC DNA]</scope>
    <source>
        <strain evidence="8 9">ST-419</strain>
    </source>
</reference>
<dbReference type="PANTHER" id="PTHR43787:SF10">
    <property type="entry name" value="COFACTOR MODIFYING PROTEIN"/>
    <property type="match status" value="1"/>
</dbReference>
<accession>A0A7M1S6F1</accession>
<evidence type="ECO:0000256" key="4">
    <source>
        <dbReference type="ARBA" id="ARBA00022723"/>
    </source>
</evidence>
<dbReference type="Pfam" id="PF13186">
    <property type="entry name" value="SPASM"/>
    <property type="match status" value="1"/>
</dbReference>
<proteinExistence type="predicted"/>
<dbReference type="InterPro" id="IPR007197">
    <property type="entry name" value="rSAM"/>
</dbReference>
<evidence type="ECO:0000256" key="5">
    <source>
        <dbReference type="ARBA" id="ARBA00023004"/>
    </source>
</evidence>
<dbReference type="SFLD" id="SFLDS00029">
    <property type="entry name" value="Radical_SAM"/>
    <property type="match status" value="1"/>
</dbReference>
<dbReference type="GO" id="GO:0051539">
    <property type="term" value="F:4 iron, 4 sulfur cluster binding"/>
    <property type="evidence" value="ECO:0007669"/>
    <property type="project" value="UniProtKB-KW"/>
</dbReference>
<feature type="domain" description="Radical SAM core" evidence="7">
    <location>
        <begin position="1"/>
        <end position="202"/>
    </location>
</feature>
<evidence type="ECO:0000313" key="8">
    <source>
        <dbReference type="EMBL" id="QOR62995.1"/>
    </source>
</evidence>
<keyword evidence="2" id="KW-0004">4Fe-4S</keyword>
<organism evidence="8 9">
    <name type="scientific">Sulfurovum indicum</name>
    <dbReference type="NCBI Taxonomy" id="2779528"/>
    <lineage>
        <taxon>Bacteria</taxon>
        <taxon>Pseudomonadati</taxon>
        <taxon>Campylobacterota</taxon>
        <taxon>Epsilonproteobacteria</taxon>
        <taxon>Campylobacterales</taxon>
        <taxon>Sulfurovaceae</taxon>
        <taxon>Sulfurovum</taxon>
    </lineage>
</organism>
<dbReference type="CDD" id="cd21122">
    <property type="entry name" value="SPASM_rSAM"/>
    <property type="match status" value="1"/>
</dbReference>